<comment type="caution">
    <text evidence="2">The sequence shown here is derived from an EMBL/GenBank/DDBJ whole genome shotgun (WGS) entry which is preliminary data.</text>
</comment>
<dbReference type="EMBL" id="CM029043">
    <property type="protein sequence ID" value="KAG2613282.1"/>
    <property type="molecule type" value="Genomic_DNA"/>
</dbReference>
<evidence type="ECO:0000256" key="1">
    <source>
        <dbReference type="SAM" id="MobiDB-lite"/>
    </source>
</evidence>
<proteinExistence type="predicted"/>
<feature type="compositionally biased region" description="Polar residues" evidence="1">
    <location>
        <begin position="1"/>
        <end position="14"/>
    </location>
</feature>
<evidence type="ECO:0000313" key="3">
    <source>
        <dbReference type="Proteomes" id="UP000823388"/>
    </source>
</evidence>
<evidence type="ECO:0000313" key="2">
    <source>
        <dbReference type="EMBL" id="KAG2613282.1"/>
    </source>
</evidence>
<accession>A0A8T0TMR7</accession>
<sequence>MLTPLTPSASQRSFSPVRVPPPCSKAWSNWGSEIRIHAEHRGGGGGDAGEQEEDGIKRIEAGCEQRDLEDAEPREEVVATARVVGRGRKGQVSVRPSSSTPSRSAAFFDALTFGRLLRRPHALGSLHPRCR</sequence>
<gene>
    <name evidence="2" type="ORF">PVAP13_4KG338900</name>
</gene>
<keyword evidence="3" id="KW-1185">Reference proteome</keyword>
<dbReference type="Proteomes" id="UP000823388">
    <property type="component" value="Chromosome 4K"/>
</dbReference>
<protein>
    <submittedName>
        <fullName evidence="2">Uncharacterized protein</fullName>
    </submittedName>
</protein>
<organism evidence="2 3">
    <name type="scientific">Panicum virgatum</name>
    <name type="common">Blackwell switchgrass</name>
    <dbReference type="NCBI Taxonomy" id="38727"/>
    <lineage>
        <taxon>Eukaryota</taxon>
        <taxon>Viridiplantae</taxon>
        <taxon>Streptophyta</taxon>
        <taxon>Embryophyta</taxon>
        <taxon>Tracheophyta</taxon>
        <taxon>Spermatophyta</taxon>
        <taxon>Magnoliopsida</taxon>
        <taxon>Liliopsida</taxon>
        <taxon>Poales</taxon>
        <taxon>Poaceae</taxon>
        <taxon>PACMAD clade</taxon>
        <taxon>Panicoideae</taxon>
        <taxon>Panicodae</taxon>
        <taxon>Paniceae</taxon>
        <taxon>Panicinae</taxon>
        <taxon>Panicum</taxon>
        <taxon>Panicum sect. Hiantes</taxon>
    </lineage>
</organism>
<reference evidence="2" key="1">
    <citation type="submission" date="2020-05" db="EMBL/GenBank/DDBJ databases">
        <title>WGS assembly of Panicum virgatum.</title>
        <authorList>
            <person name="Lovell J.T."/>
            <person name="Jenkins J."/>
            <person name="Shu S."/>
            <person name="Juenger T.E."/>
            <person name="Schmutz J."/>
        </authorList>
    </citation>
    <scope>NUCLEOTIDE SEQUENCE</scope>
    <source>
        <strain evidence="2">AP13</strain>
    </source>
</reference>
<feature type="region of interest" description="Disordered" evidence="1">
    <location>
        <begin position="1"/>
        <end position="22"/>
    </location>
</feature>
<name>A0A8T0TMR7_PANVG</name>
<dbReference type="AlphaFoldDB" id="A0A8T0TMR7"/>